<evidence type="ECO:0000256" key="7">
    <source>
        <dbReference type="SAM" id="Phobius"/>
    </source>
</evidence>
<proteinExistence type="inferred from homology"/>
<feature type="transmembrane region" description="Helical" evidence="7">
    <location>
        <begin position="41"/>
        <end position="60"/>
    </location>
</feature>
<reference evidence="8 9" key="1">
    <citation type="submission" date="2020-03" db="EMBL/GenBank/DDBJ databases">
        <title>Genome sequence of strain Massilia sp. TW-1.</title>
        <authorList>
            <person name="Chaudhary D.K."/>
        </authorList>
    </citation>
    <scope>NUCLEOTIDE SEQUENCE [LARGE SCALE GENOMIC DNA]</scope>
    <source>
        <strain evidence="8 9">TW-1</strain>
    </source>
</reference>
<dbReference type="Proteomes" id="UP000716322">
    <property type="component" value="Unassembled WGS sequence"/>
</dbReference>
<feature type="transmembrane region" description="Helical" evidence="7">
    <location>
        <begin position="12"/>
        <end position="34"/>
    </location>
</feature>
<accession>A0ABX0PCI0</accession>
<comment type="similarity">
    <text evidence="2">Belongs to the FliR/MopE/SpaR family.</text>
</comment>
<evidence type="ECO:0000256" key="4">
    <source>
        <dbReference type="ARBA" id="ARBA00022692"/>
    </source>
</evidence>
<dbReference type="PRINTS" id="PR00953">
    <property type="entry name" value="TYPE3IMRPROT"/>
</dbReference>
<keyword evidence="4 7" id="KW-0812">Transmembrane</keyword>
<dbReference type="PANTHER" id="PTHR30065:SF1">
    <property type="entry name" value="SURFACE PRESENTATION OF ANTIGENS PROTEIN SPAR"/>
    <property type="match status" value="1"/>
</dbReference>
<keyword evidence="8" id="KW-0966">Cell projection</keyword>
<dbReference type="Pfam" id="PF01311">
    <property type="entry name" value="Bac_export_1"/>
    <property type="match status" value="1"/>
</dbReference>
<evidence type="ECO:0000256" key="3">
    <source>
        <dbReference type="ARBA" id="ARBA00022475"/>
    </source>
</evidence>
<keyword evidence="9" id="KW-1185">Reference proteome</keyword>
<feature type="transmembrane region" description="Helical" evidence="7">
    <location>
        <begin position="75"/>
        <end position="96"/>
    </location>
</feature>
<evidence type="ECO:0000256" key="5">
    <source>
        <dbReference type="ARBA" id="ARBA00022989"/>
    </source>
</evidence>
<evidence type="ECO:0000256" key="1">
    <source>
        <dbReference type="ARBA" id="ARBA00004651"/>
    </source>
</evidence>
<evidence type="ECO:0000256" key="2">
    <source>
        <dbReference type="ARBA" id="ARBA00009772"/>
    </source>
</evidence>
<protein>
    <submittedName>
        <fullName evidence="8">Flagellar biosynthetic protein FliR</fullName>
    </submittedName>
</protein>
<dbReference type="EMBL" id="JAAQOM010000009">
    <property type="protein sequence ID" value="NIA55056.1"/>
    <property type="molecule type" value="Genomic_DNA"/>
</dbReference>
<feature type="transmembrane region" description="Helical" evidence="7">
    <location>
        <begin position="117"/>
        <end position="137"/>
    </location>
</feature>
<comment type="caution">
    <text evidence="8">The sequence shown here is derived from an EMBL/GenBank/DDBJ whole genome shotgun (WGS) entry which is preliminary data.</text>
</comment>
<keyword evidence="8" id="KW-0282">Flagellum</keyword>
<name>A0ABX0PCI0_9BURK</name>
<evidence type="ECO:0000256" key="6">
    <source>
        <dbReference type="ARBA" id="ARBA00023136"/>
    </source>
</evidence>
<dbReference type="InterPro" id="IPR002010">
    <property type="entry name" value="T3SS_IM_R"/>
</dbReference>
<evidence type="ECO:0000313" key="8">
    <source>
        <dbReference type="EMBL" id="NIA55056.1"/>
    </source>
</evidence>
<evidence type="ECO:0000313" key="9">
    <source>
        <dbReference type="Proteomes" id="UP000716322"/>
    </source>
</evidence>
<feature type="transmembrane region" description="Helical" evidence="7">
    <location>
        <begin position="176"/>
        <end position="198"/>
    </location>
</feature>
<organism evidence="8 9">
    <name type="scientific">Telluria antibiotica</name>
    <dbReference type="NCBI Taxonomy" id="2717319"/>
    <lineage>
        <taxon>Bacteria</taxon>
        <taxon>Pseudomonadati</taxon>
        <taxon>Pseudomonadota</taxon>
        <taxon>Betaproteobacteria</taxon>
        <taxon>Burkholderiales</taxon>
        <taxon>Oxalobacteraceae</taxon>
        <taxon>Telluria group</taxon>
        <taxon>Telluria</taxon>
    </lineage>
</organism>
<dbReference type="PANTHER" id="PTHR30065">
    <property type="entry name" value="FLAGELLAR BIOSYNTHETIC PROTEIN FLIR"/>
    <property type="match status" value="1"/>
</dbReference>
<keyword evidence="6 7" id="KW-0472">Membrane</keyword>
<sequence length="252" mass="26010">MVVTLDQGWIGSVFLVAVRVGTLLMMSPVFSGLASLVTVRVLLTLGLSAVLVGGGAVASVPPTLGGLVFGAAGEVFVGATMAFGVFAAFGAFSVAGKILDIQSGFSMGSVYDPVTRAGAPLFSTMLNLVGVTAFFGMNAHHALLRGLAFSLTQAAPGAGLANLAPEPVIRQFGLMFSLGVALIVPVMLCLLLVEIGLAMISRVLPQMNVFFVMVPVKIFAALAILALTVNTLAPAMATVYASIFLFWERVLT</sequence>
<keyword evidence="5 7" id="KW-1133">Transmembrane helix</keyword>
<feature type="transmembrane region" description="Helical" evidence="7">
    <location>
        <begin position="218"/>
        <end position="247"/>
    </location>
</feature>
<gene>
    <name evidence="8" type="ORF">HAV22_15575</name>
</gene>
<keyword evidence="3" id="KW-1003">Cell membrane</keyword>
<dbReference type="RefSeq" id="WP_166860090.1">
    <property type="nucleotide sequence ID" value="NZ_JAAQOM010000009.1"/>
</dbReference>
<comment type="subcellular location">
    <subcellularLocation>
        <location evidence="1">Cell membrane</location>
        <topology evidence="1">Multi-pass membrane protein</topology>
    </subcellularLocation>
</comment>
<keyword evidence="8" id="KW-0969">Cilium</keyword>